<protein>
    <submittedName>
        <fullName evidence="1">Uncharacterized protein</fullName>
    </submittedName>
</protein>
<name>A0ACB6QH21_9PLEO</name>
<dbReference type="EMBL" id="MU003529">
    <property type="protein sequence ID" value="KAF2465441.1"/>
    <property type="molecule type" value="Genomic_DNA"/>
</dbReference>
<reference evidence="1" key="1">
    <citation type="journal article" date="2020" name="Stud. Mycol.">
        <title>101 Dothideomycetes genomes: a test case for predicting lifestyles and emergence of pathogens.</title>
        <authorList>
            <person name="Haridas S."/>
            <person name="Albert R."/>
            <person name="Binder M."/>
            <person name="Bloem J."/>
            <person name="Labutti K."/>
            <person name="Salamov A."/>
            <person name="Andreopoulos B."/>
            <person name="Baker S."/>
            <person name="Barry K."/>
            <person name="Bills G."/>
            <person name="Bluhm B."/>
            <person name="Cannon C."/>
            <person name="Castanera R."/>
            <person name="Culley D."/>
            <person name="Daum C."/>
            <person name="Ezra D."/>
            <person name="Gonzalez J."/>
            <person name="Henrissat B."/>
            <person name="Kuo A."/>
            <person name="Liang C."/>
            <person name="Lipzen A."/>
            <person name="Lutzoni F."/>
            <person name="Magnuson J."/>
            <person name="Mondo S."/>
            <person name="Nolan M."/>
            <person name="Ohm R."/>
            <person name="Pangilinan J."/>
            <person name="Park H.-J."/>
            <person name="Ramirez L."/>
            <person name="Alfaro M."/>
            <person name="Sun H."/>
            <person name="Tritt A."/>
            <person name="Yoshinaga Y."/>
            <person name="Zwiers L.-H."/>
            <person name="Turgeon B."/>
            <person name="Goodwin S."/>
            <person name="Spatafora J."/>
            <person name="Crous P."/>
            <person name="Grigoriev I."/>
        </authorList>
    </citation>
    <scope>NUCLEOTIDE SEQUENCE</scope>
    <source>
        <strain evidence="1">ATCC 200398</strain>
    </source>
</reference>
<proteinExistence type="predicted"/>
<evidence type="ECO:0000313" key="1">
    <source>
        <dbReference type="EMBL" id="KAF2465441.1"/>
    </source>
</evidence>
<comment type="caution">
    <text evidence="1">The sequence shown here is derived from an EMBL/GenBank/DDBJ whole genome shotgun (WGS) entry which is preliminary data.</text>
</comment>
<evidence type="ECO:0000313" key="2">
    <source>
        <dbReference type="Proteomes" id="UP000799755"/>
    </source>
</evidence>
<accession>A0ACB6QH21</accession>
<gene>
    <name evidence="1" type="ORF">BDR25DRAFT_83885</name>
</gene>
<sequence>MVGVGVVVSERVWEWVKGDTEVGGQQRVYVGRSRRQAEAVSEGSVVSNDPSGPCAAWKQGSERSSAFGGAASQAVAPSHHHSRLHRHFTQRRICAELSLELLSILSVKLSQSCCDAMAMLGLDGMSSPPPPLSLTSPCDLPYRIRQLRL</sequence>
<keyword evidence="2" id="KW-1185">Reference proteome</keyword>
<organism evidence="1 2">
    <name type="scientific">Lindgomyces ingoldianus</name>
    <dbReference type="NCBI Taxonomy" id="673940"/>
    <lineage>
        <taxon>Eukaryota</taxon>
        <taxon>Fungi</taxon>
        <taxon>Dikarya</taxon>
        <taxon>Ascomycota</taxon>
        <taxon>Pezizomycotina</taxon>
        <taxon>Dothideomycetes</taxon>
        <taxon>Pleosporomycetidae</taxon>
        <taxon>Pleosporales</taxon>
        <taxon>Lindgomycetaceae</taxon>
        <taxon>Lindgomyces</taxon>
    </lineage>
</organism>
<dbReference type="Proteomes" id="UP000799755">
    <property type="component" value="Unassembled WGS sequence"/>
</dbReference>